<dbReference type="EMBL" id="JAULSN010000004">
    <property type="protein sequence ID" value="KAK3373720.1"/>
    <property type="molecule type" value="Genomic_DNA"/>
</dbReference>
<gene>
    <name evidence="2" type="ORF">B0T24DRAFT_272309</name>
</gene>
<proteinExistence type="predicted"/>
<evidence type="ECO:0000313" key="2">
    <source>
        <dbReference type="EMBL" id="KAK3373720.1"/>
    </source>
</evidence>
<keyword evidence="3" id="KW-1185">Reference proteome</keyword>
<name>A0AAE0KCM8_9PEZI</name>
<accession>A0AAE0KCM8</accession>
<protein>
    <submittedName>
        <fullName evidence="2">Uncharacterized protein</fullName>
    </submittedName>
</protein>
<reference evidence="2" key="1">
    <citation type="journal article" date="2023" name="Mol. Phylogenet. Evol.">
        <title>Genome-scale phylogeny and comparative genomics of the fungal order Sordariales.</title>
        <authorList>
            <person name="Hensen N."/>
            <person name="Bonometti L."/>
            <person name="Westerberg I."/>
            <person name="Brannstrom I.O."/>
            <person name="Guillou S."/>
            <person name="Cros-Aarteil S."/>
            <person name="Calhoun S."/>
            <person name="Haridas S."/>
            <person name="Kuo A."/>
            <person name="Mondo S."/>
            <person name="Pangilinan J."/>
            <person name="Riley R."/>
            <person name="LaButti K."/>
            <person name="Andreopoulos B."/>
            <person name="Lipzen A."/>
            <person name="Chen C."/>
            <person name="Yan M."/>
            <person name="Daum C."/>
            <person name="Ng V."/>
            <person name="Clum A."/>
            <person name="Steindorff A."/>
            <person name="Ohm R.A."/>
            <person name="Martin F."/>
            <person name="Silar P."/>
            <person name="Natvig D.O."/>
            <person name="Lalanne C."/>
            <person name="Gautier V."/>
            <person name="Ament-Velasquez S.L."/>
            <person name="Kruys A."/>
            <person name="Hutchinson M.I."/>
            <person name="Powell A.J."/>
            <person name="Barry K."/>
            <person name="Miller A.N."/>
            <person name="Grigoriev I.V."/>
            <person name="Debuchy R."/>
            <person name="Gladieux P."/>
            <person name="Hiltunen Thoren M."/>
            <person name="Johannesson H."/>
        </authorList>
    </citation>
    <scope>NUCLEOTIDE SEQUENCE</scope>
    <source>
        <strain evidence="2">CBS 958.72</strain>
    </source>
</reference>
<organism evidence="2 3">
    <name type="scientific">Lasiosphaeria ovina</name>
    <dbReference type="NCBI Taxonomy" id="92902"/>
    <lineage>
        <taxon>Eukaryota</taxon>
        <taxon>Fungi</taxon>
        <taxon>Dikarya</taxon>
        <taxon>Ascomycota</taxon>
        <taxon>Pezizomycotina</taxon>
        <taxon>Sordariomycetes</taxon>
        <taxon>Sordariomycetidae</taxon>
        <taxon>Sordariales</taxon>
        <taxon>Lasiosphaeriaceae</taxon>
        <taxon>Lasiosphaeria</taxon>
    </lineage>
</organism>
<evidence type="ECO:0000313" key="3">
    <source>
        <dbReference type="Proteomes" id="UP001287356"/>
    </source>
</evidence>
<dbReference type="AlphaFoldDB" id="A0AAE0KCM8"/>
<sequence>MSNKGVFALVALDEEAENICNHLDYWERTCRVKPAMRLFVEAESKLYREVISVTQGYPSKRIKENRILSFGTAEGNDVCLNPTATYRDSSGKDRNMFSNDECYFSFNESKELCLHDTSDSGTTKVDRGHGVILADPLTKAVVIPKTAEHLLFKIGRGKGAMFFFTWGGLDMEAVEGAMTKMYDFHEQKKSRALSAPRDTKKESNICNGNSTLPPNPALTVTASAAPKVVVKAPLHTPPVVIAPPHLPVDIAPLRPPVGKAVGEPSLEKQQKRKASLVDPHLSTPPVAPRERGTTPIIPQSAVLTPLKQQLMA</sequence>
<reference evidence="2" key="2">
    <citation type="submission" date="2023-06" db="EMBL/GenBank/DDBJ databases">
        <authorList>
            <consortium name="Lawrence Berkeley National Laboratory"/>
            <person name="Haridas S."/>
            <person name="Hensen N."/>
            <person name="Bonometti L."/>
            <person name="Westerberg I."/>
            <person name="Brannstrom I.O."/>
            <person name="Guillou S."/>
            <person name="Cros-Aarteil S."/>
            <person name="Calhoun S."/>
            <person name="Kuo A."/>
            <person name="Mondo S."/>
            <person name="Pangilinan J."/>
            <person name="Riley R."/>
            <person name="Labutti K."/>
            <person name="Andreopoulos B."/>
            <person name="Lipzen A."/>
            <person name="Chen C."/>
            <person name="Yanf M."/>
            <person name="Daum C."/>
            <person name="Ng V."/>
            <person name="Clum A."/>
            <person name="Steindorff A."/>
            <person name="Ohm R."/>
            <person name="Martin F."/>
            <person name="Silar P."/>
            <person name="Natvig D."/>
            <person name="Lalanne C."/>
            <person name="Gautier V."/>
            <person name="Ament-Velasquez S.L."/>
            <person name="Kruys A."/>
            <person name="Hutchinson M.I."/>
            <person name="Powell A.J."/>
            <person name="Barry K."/>
            <person name="Miller A.N."/>
            <person name="Grigoriev I.V."/>
            <person name="Debuchy R."/>
            <person name="Gladieux P."/>
            <person name="Thoren M.H."/>
            <person name="Johannesson H."/>
        </authorList>
    </citation>
    <scope>NUCLEOTIDE SEQUENCE</scope>
    <source>
        <strain evidence="2">CBS 958.72</strain>
    </source>
</reference>
<evidence type="ECO:0000256" key="1">
    <source>
        <dbReference type="SAM" id="MobiDB-lite"/>
    </source>
</evidence>
<dbReference type="Proteomes" id="UP001287356">
    <property type="component" value="Unassembled WGS sequence"/>
</dbReference>
<feature type="region of interest" description="Disordered" evidence="1">
    <location>
        <begin position="259"/>
        <end position="297"/>
    </location>
</feature>
<comment type="caution">
    <text evidence="2">The sequence shown here is derived from an EMBL/GenBank/DDBJ whole genome shotgun (WGS) entry which is preliminary data.</text>
</comment>